<proteinExistence type="predicted"/>
<accession>A0A811V788</accession>
<feature type="non-terminal residue" evidence="1">
    <location>
        <position position="57"/>
    </location>
</feature>
<dbReference type="AlphaFoldDB" id="A0A811V788"/>
<dbReference type="EMBL" id="CAJHJT010000045">
    <property type="protein sequence ID" value="CAD7007376.1"/>
    <property type="molecule type" value="Genomic_DNA"/>
</dbReference>
<gene>
    <name evidence="1" type="ORF">CCAP1982_LOCUS15647</name>
</gene>
<name>A0A811V788_CERCA</name>
<comment type="caution">
    <text evidence="1">The sequence shown here is derived from an EMBL/GenBank/DDBJ whole genome shotgun (WGS) entry which is preliminary data.</text>
</comment>
<evidence type="ECO:0000313" key="2">
    <source>
        <dbReference type="Proteomes" id="UP000606786"/>
    </source>
</evidence>
<dbReference type="Proteomes" id="UP000606786">
    <property type="component" value="Unassembled WGS sequence"/>
</dbReference>
<reference evidence="1" key="1">
    <citation type="submission" date="2020-11" db="EMBL/GenBank/DDBJ databases">
        <authorList>
            <person name="Whitehead M."/>
        </authorList>
    </citation>
    <scope>NUCLEOTIDE SEQUENCE</scope>
    <source>
        <strain evidence="1">EGII</strain>
    </source>
</reference>
<protein>
    <submittedName>
        <fullName evidence="1">(Mediterranean fruit fly) hypothetical protein</fullName>
    </submittedName>
</protein>
<feature type="non-terminal residue" evidence="1">
    <location>
        <position position="1"/>
    </location>
</feature>
<keyword evidence="2" id="KW-1185">Reference proteome</keyword>
<organism evidence="1 2">
    <name type="scientific">Ceratitis capitata</name>
    <name type="common">Mediterranean fruit fly</name>
    <name type="synonym">Tephritis capitata</name>
    <dbReference type="NCBI Taxonomy" id="7213"/>
    <lineage>
        <taxon>Eukaryota</taxon>
        <taxon>Metazoa</taxon>
        <taxon>Ecdysozoa</taxon>
        <taxon>Arthropoda</taxon>
        <taxon>Hexapoda</taxon>
        <taxon>Insecta</taxon>
        <taxon>Pterygota</taxon>
        <taxon>Neoptera</taxon>
        <taxon>Endopterygota</taxon>
        <taxon>Diptera</taxon>
        <taxon>Brachycera</taxon>
        <taxon>Muscomorpha</taxon>
        <taxon>Tephritoidea</taxon>
        <taxon>Tephritidae</taxon>
        <taxon>Ceratitis</taxon>
        <taxon>Ceratitis</taxon>
    </lineage>
</organism>
<sequence length="57" mass="6492">GRTHQRAKSTDAGSPNPFLQRDALVNWKGNQHCQKSWQTLRDRHRSSVQTAASCNQM</sequence>
<evidence type="ECO:0000313" key="1">
    <source>
        <dbReference type="EMBL" id="CAD7007376.1"/>
    </source>
</evidence>